<feature type="compositionally biased region" description="Low complexity" evidence="1">
    <location>
        <begin position="1"/>
        <end position="12"/>
    </location>
</feature>
<dbReference type="Proteomes" id="UP001521116">
    <property type="component" value="Unassembled WGS sequence"/>
</dbReference>
<evidence type="ECO:0000313" key="3">
    <source>
        <dbReference type="Proteomes" id="UP001521116"/>
    </source>
</evidence>
<evidence type="ECO:0000256" key="1">
    <source>
        <dbReference type="SAM" id="MobiDB-lite"/>
    </source>
</evidence>
<name>A0ABR3SUH7_9PEZI</name>
<dbReference type="EMBL" id="JAJVDC020000049">
    <property type="protein sequence ID" value="KAL1630248.1"/>
    <property type="molecule type" value="Genomic_DNA"/>
</dbReference>
<keyword evidence="3" id="KW-1185">Reference proteome</keyword>
<feature type="compositionally biased region" description="Basic and acidic residues" evidence="1">
    <location>
        <begin position="17"/>
        <end position="30"/>
    </location>
</feature>
<feature type="region of interest" description="Disordered" evidence="1">
    <location>
        <begin position="1"/>
        <end position="30"/>
    </location>
</feature>
<feature type="region of interest" description="Disordered" evidence="1">
    <location>
        <begin position="423"/>
        <end position="470"/>
    </location>
</feature>
<feature type="region of interest" description="Disordered" evidence="1">
    <location>
        <begin position="513"/>
        <end position="567"/>
    </location>
</feature>
<feature type="region of interest" description="Disordered" evidence="1">
    <location>
        <begin position="586"/>
        <end position="614"/>
    </location>
</feature>
<proteinExistence type="predicted"/>
<organism evidence="2 3">
    <name type="scientific">Neofusicoccum ribis</name>
    <dbReference type="NCBI Taxonomy" id="45134"/>
    <lineage>
        <taxon>Eukaryota</taxon>
        <taxon>Fungi</taxon>
        <taxon>Dikarya</taxon>
        <taxon>Ascomycota</taxon>
        <taxon>Pezizomycotina</taxon>
        <taxon>Dothideomycetes</taxon>
        <taxon>Dothideomycetes incertae sedis</taxon>
        <taxon>Botryosphaeriales</taxon>
        <taxon>Botryosphaeriaceae</taxon>
        <taxon>Neofusicoccum</taxon>
    </lineage>
</organism>
<feature type="compositionally biased region" description="Low complexity" evidence="1">
    <location>
        <begin position="445"/>
        <end position="458"/>
    </location>
</feature>
<gene>
    <name evidence="2" type="ORF">SLS56_005073</name>
</gene>
<protein>
    <submittedName>
        <fullName evidence="2">Uncharacterized protein</fullName>
    </submittedName>
</protein>
<reference evidence="2 3" key="1">
    <citation type="submission" date="2024-02" db="EMBL/GenBank/DDBJ databases">
        <title>De novo assembly and annotation of 12 fungi associated with fruit tree decline syndrome in Ontario, Canada.</title>
        <authorList>
            <person name="Sulman M."/>
            <person name="Ellouze W."/>
            <person name="Ilyukhin E."/>
        </authorList>
    </citation>
    <scope>NUCLEOTIDE SEQUENCE [LARGE SCALE GENOMIC DNA]</scope>
    <source>
        <strain evidence="2 3">M1-105</strain>
    </source>
</reference>
<sequence>MTDGRPATASAPTPAPQRRETRAAARREGEPEFQLPFHGPRLMELWERQLGLRSKDILRWIECDEVKQYLLYWVWVFFSVLRHAFNRGYKDEINRLAQQVFERQGETLSPDSDRVWIMMRKRLVDHAADAMKVPFAERTARLNERAQSMVNRDNASFHDVWTTVSLKLVTLGSNDMGVTKPFYGKDSDTTTCRSVVFELLKSLMDELDFRHPRQKYFENLLNLRCYPLGDGSSTLLPFKARLLVDFWELAMPNGPDSQQILPWIHAEYVVDHVCTFLVNFSPHRAPSFIAAMQDQVTDETITVNQEDEPSWDTVQMHMGNCFRGMYKAGIRRWADVTARHLESLEHFRPWMQPWFAAVFALCTEGSTHMALDRPFYNMNLGEEKGADVCFHLLRKAYRNVVLSRENGYWVRALRKRAPEEAAQWTSLQGNTGDGPFEANCPERGVQTTTQESSSQVSTLSDPPGSTDLRNDEVAHARYMDDIRADQRMLTAPSDSSTDSHIDVAPMEERLALQKQASKSRKRPRAVADGGVAEPSGAAAGGRKRRRKDAPTTKTIAQPDAASTAPQQPQSLILVLKIPALQSSERTQQLQLHNKKRARIESEESAEASSAVPAKRARISPVATLPSAQQTGEIVTDRQEQQSFTRQDGVNPELIQSPARVHNPAMARENQLGITQANLQQENNPYRTNHLVVNPENEPAITQAIQPIYEQTNQLAATIAQPPQWGSSAAHRLAFLYRTERENSLRLQQQVDEQSRIIAHQNERIRVLMVQDAVSRLQDQTTGQHHHGCEFEPAMHQAARDYLEFQQGLDELVRQQGERLRVQQQVQQ</sequence>
<evidence type="ECO:0000313" key="2">
    <source>
        <dbReference type="EMBL" id="KAL1630248.1"/>
    </source>
</evidence>
<comment type="caution">
    <text evidence="2">The sequence shown here is derived from an EMBL/GenBank/DDBJ whole genome shotgun (WGS) entry which is preliminary data.</text>
</comment>
<accession>A0ABR3SUH7</accession>